<dbReference type="Gene3D" id="3.30.420.10">
    <property type="entry name" value="Ribonuclease H-like superfamily/Ribonuclease H"/>
    <property type="match status" value="1"/>
</dbReference>
<evidence type="ECO:0000256" key="1">
    <source>
        <dbReference type="ARBA" id="ARBA00022722"/>
    </source>
</evidence>
<dbReference type="GO" id="GO:0008408">
    <property type="term" value="F:3'-5' exonuclease activity"/>
    <property type="evidence" value="ECO:0007669"/>
    <property type="project" value="InterPro"/>
</dbReference>
<evidence type="ECO:0000259" key="4">
    <source>
        <dbReference type="Pfam" id="PF01612"/>
    </source>
</evidence>
<dbReference type="GO" id="GO:0003676">
    <property type="term" value="F:nucleic acid binding"/>
    <property type="evidence" value="ECO:0007669"/>
    <property type="project" value="InterPro"/>
</dbReference>
<dbReference type="InterPro" id="IPR051132">
    <property type="entry name" value="3-5_Exonuclease_domain"/>
</dbReference>
<feature type="region of interest" description="Disordered" evidence="3">
    <location>
        <begin position="1"/>
        <end position="24"/>
    </location>
</feature>
<dbReference type="PANTHER" id="PTHR13620">
    <property type="entry name" value="3-5 EXONUCLEASE"/>
    <property type="match status" value="1"/>
</dbReference>
<feature type="domain" description="3'-5' exonuclease" evidence="4">
    <location>
        <begin position="69"/>
        <end position="243"/>
    </location>
</feature>
<dbReference type="GO" id="GO:0006139">
    <property type="term" value="P:nucleobase-containing compound metabolic process"/>
    <property type="evidence" value="ECO:0007669"/>
    <property type="project" value="InterPro"/>
</dbReference>
<dbReference type="SUPFAM" id="SSF53098">
    <property type="entry name" value="Ribonuclease H-like"/>
    <property type="match status" value="1"/>
</dbReference>
<protein>
    <recommendedName>
        <fullName evidence="4">3'-5' exonuclease domain-containing protein</fullName>
    </recommendedName>
</protein>
<keyword evidence="1" id="KW-0540">Nuclease</keyword>
<evidence type="ECO:0000313" key="6">
    <source>
        <dbReference type="Proteomes" id="UP000324705"/>
    </source>
</evidence>
<reference evidence="5 6" key="1">
    <citation type="submission" date="2017-09" db="EMBL/GenBank/DDBJ databases">
        <authorList>
            <consortium name="International Durum Wheat Genome Sequencing Consortium (IDWGSC)"/>
            <person name="Milanesi L."/>
        </authorList>
    </citation>
    <scope>NUCLEOTIDE SEQUENCE [LARGE SCALE GENOMIC DNA]</scope>
    <source>
        <strain evidence="6">cv. Svevo</strain>
    </source>
</reference>
<dbReference type="EMBL" id="LT934121">
    <property type="protein sequence ID" value="VAI44943.1"/>
    <property type="molecule type" value="Genomic_DNA"/>
</dbReference>
<name>A0A9R0XXQ7_TRITD</name>
<dbReference type="InterPro" id="IPR012337">
    <property type="entry name" value="RNaseH-like_sf"/>
</dbReference>
<proteinExistence type="predicted"/>
<dbReference type="Gramene" id="TRITD6Av1G065650.3">
    <property type="protein sequence ID" value="TRITD6Av1G065650.3"/>
    <property type="gene ID" value="TRITD6Av1G065650"/>
</dbReference>
<dbReference type="PANTHER" id="PTHR13620:SF75">
    <property type="entry name" value="UBIQUITIN-LIKE DOMAIN-CONTAINING PROTEIN"/>
    <property type="match status" value="1"/>
</dbReference>
<dbReference type="InterPro" id="IPR036397">
    <property type="entry name" value="RNaseH_sf"/>
</dbReference>
<feature type="compositionally biased region" description="Basic and acidic residues" evidence="3">
    <location>
        <begin position="12"/>
        <end position="24"/>
    </location>
</feature>
<accession>A0A9R0XXQ7</accession>
<evidence type="ECO:0000256" key="2">
    <source>
        <dbReference type="ARBA" id="ARBA00022801"/>
    </source>
</evidence>
<dbReference type="Pfam" id="PF01612">
    <property type="entry name" value="DNA_pol_A_exo1"/>
    <property type="match status" value="1"/>
</dbReference>
<sequence length="269" mass="30903">MAEELSAKRHHAETSDKRSNLVDINTSDKRSNLVDINVPGEKREYTRTLKGVELHGKETLEIVCTSEPDKADEMMRRLRMKGGGLYPSFIGVDVEYTDEEKTPQMAAVLQLCVEELCLVYHIAAATKWPKRLKDFLREEKLYTFVGFSIGGDKRMLQESGLEINPNNFIDMQRKWKDPKTRKYYDSLADVAGGVIHPFYEGMKKKMNRADHKLWGNSPLPDNLITYAGIDAYATYKSWKTIDNIMTGWDISKEQEADPYYHCNFADEDA</sequence>
<keyword evidence="2" id="KW-0378">Hydrolase</keyword>
<dbReference type="GO" id="GO:0005634">
    <property type="term" value="C:nucleus"/>
    <property type="evidence" value="ECO:0007669"/>
    <property type="project" value="TreeGrafter"/>
</dbReference>
<keyword evidence="6" id="KW-1185">Reference proteome</keyword>
<organism evidence="5 6">
    <name type="scientific">Triticum turgidum subsp. durum</name>
    <name type="common">Durum wheat</name>
    <name type="synonym">Triticum durum</name>
    <dbReference type="NCBI Taxonomy" id="4567"/>
    <lineage>
        <taxon>Eukaryota</taxon>
        <taxon>Viridiplantae</taxon>
        <taxon>Streptophyta</taxon>
        <taxon>Embryophyta</taxon>
        <taxon>Tracheophyta</taxon>
        <taxon>Spermatophyta</taxon>
        <taxon>Magnoliopsida</taxon>
        <taxon>Liliopsida</taxon>
        <taxon>Poales</taxon>
        <taxon>Poaceae</taxon>
        <taxon>BOP clade</taxon>
        <taxon>Pooideae</taxon>
        <taxon>Triticodae</taxon>
        <taxon>Triticeae</taxon>
        <taxon>Triticinae</taxon>
        <taxon>Triticum</taxon>
    </lineage>
</organism>
<evidence type="ECO:0000313" key="5">
    <source>
        <dbReference type="EMBL" id="VAI44943.1"/>
    </source>
</evidence>
<dbReference type="InterPro" id="IPR002562">
    <property type="entry name" value="3'-5'_exonuclease_dom"/>
</dbReference>
<gene>
    <name evidence="5" type="ORF">TRITD_6Av1G065650</name>
</gene>
<dbReference type="GO" id="GO:0005737">
    <property type="term" value="C:cytoplasm"/>
    <property type="evidence" value="ECO:0007669"/>
    <property type="project" value="TreeGrafter"/>
</dbReference>
<dbReference type="Proteomes" id="UP000324705">
    <property type="component" value="Chromosome 6A"/>
</dbReference>
<evidence type="ECO:0000256" key="3">
    <source>
        <dbReference type="SAM" id="MobiDB-lite"/>
    </source>
</evidence>
<dbReference type="AlphaFoldDB" id="A0A9R0XXQ7"/>